<dbReference type="Pfam" id="PF16640">
    <property type="entry name" value="Big_3_5"/>
    <property type="match status" value="1"/>
</dbReference>
<keyword evidence="1" id="KW-0812">Transmembrane</keyword>
<evidence type="ECO:0000256" key="1">
    <source>
        <dbReference type="SAM" id="Phobius"/>
    </source>
</evidence>
<evidence type="ECO:0000313" key="4">
    <source>
        <dbReference type="EMBL" id="SDF05562.1"/>
    </source>
</evidence>
<keyword evidence="1" id="KW-0472">Membrane</keyword>
<reference evidence="4 5" key="1">
    <citation type="submission" date="2016-10" db="EMBL/GenBank/DDBJ databases">
        <authorList>
            <person name="de Groot N.N."/>
        </authorList>
    </citation>
    <scope>NUCLEOTIDE SEQUENCE [LARGE SCALE GENOMIC DNA]</scope>
    <source>
        <strain evidence="4 5">GAS232</strain>
    </source>
</reference>
<feature type="domain" description="Bacterial Ig-like" evidence="3">
    <location>
        <begin position="1117"/>
        <end position="1201"/>
    </location>
</feature>
<name>A0A1G7HYK9_9BACT</name>
<evidence type="ECO:0000313" key="5">
    <source>
        <dbReference type="Proteomes" id="UP000182427"/>
    </source>
</evidence>
<gene>
    <name evidence="4" type="ORF">SAMN05444167_1259</name>
</gene>
<sequence>MNAFRLRQFSSSFLMTQLMIVLSIAMPLAAQSSSPQSDTAPITRLQISSTSASSGSAVVNIKIPSSAGSAALKVHLNGHDVGARFTSGDCSNATCKTATLAISDGLHTAKNVLTVDAGNGLTSRLRFDAQGTSASAVSAGTKVHALSSMSAQAVSSGIATPFVPPTLTFSTNNAGGWKGSGFWFTIGTQQYPVATPTNCTGATYLVEVLDRQTLAESTSTPPQCQASASALNTYLKTLNSGDLVVLGTLQGKNADAGLDTSPIGGSNHGGSIVTGYPAGYMAIGVGQAAAGTAYEPYYTIASGYEPVPPFANGTLQEDAYGNYNFQASQVVEYTVSPNDPSYLTANNTSVVSIQNLNGGSIQFNVYSPTPGSANGYWLLTVSRNSLNTYPYACTPSGTSQDGTTMYFSGCGKFYNTGNSDATVAQAAYASLATDLSSVNSWQLAFLTTVGQPAYGTTNWDVAGFTSYGGTGNGYQSFTNAIAQLGGTPGLTESLLSPTSAYTLIASPGIGGPLAGGAVESTTQLAAQGQTGLVHGILERNLNGLFQPEQTNQETFSLFQAKGGVNSPEFKLTEAALQQPVDWPSSSSGTVLKTGTFTADTTAGQVAAYRYLSYILIAKVYFPGISPTALHLDDIHYFFTGSLNTTVNYHTFDVRTIQWPTTQSSGMYAVPCDSVSGNTCTVNIFGQNDPLVFTQNDFQAVQAQLFNEIVYLTNTLQFMVTGSTNMKDVVAAGSSNAGIALTGAASSILGSKLLPAPPATVIKTSWQNIVSMLGGVASLASAFPGYGSLLGIGEDTIKALSAVTTATGGIAGIAAGAGQITSSDTSSSLPSSFAHFATTIGNLANGSMQGQLSSGFDTVTDSITSDWGRLSIIGPMTIDPSNTVFYAPNQVGQTVAIQSLTQAASRSFYLALLPSFYSVQYWQGVSGDRNTPGNNIPDMGYFSSDGNSYYTYFCSAFYLNPQKNSNPAEPNDPLTGLGTIAANTSVWYPSVSGTPQNFQWDYSKYPIDYYVIGGTVANSGSDSPFIQTLDPTLGANLFTTAGLNMPIDEFVTQQGPMSSVWDNAATTNPAGHRSDTVCNARIFPTAGSGNFPVEPGYGKSVSTVPPAISEAPTTTLLTAPTTSVYGSPVVISAKVATTGGPVTVGEIYFQDNGVTIATVSLDSTGTASATLAMSAGTHSLQAKYGRVDPYATSSSAIAVLNVYGAAPDLNLSLSGNTLSSTSGSTSQALTLQITSLAGLSGQVAFNCSGLPVGMTCNFTPASTMLAANGTATSSFTVSGTVSSKSSVGAWNTLWLSGLSALGLLSLSVGFRKRSALASKLLLVFGVGIFSMGALTGCAGSSSGNTQQPAVVTMQVIATSGSVSRSLPVTITVQ</sequence>
<dbReference type="InterPro" id="IPR013783">
    <property type="entry name" value="Ig-like_fold"/>
</dbReference>
<evidence type="ECO:0000256" key="2">
    <source>
        <dbReference type="SAM" id="SignalP"/>
    </source>
</evidence>
<feature type="signal peptide" evidence="2">
    <location>
        <begin position="1"/>
        <end position="30"/>
    </location>
</feature>
<dbReference type="RefSeq" id="WP_083344385.1">
    <property type="nucleotide sequence ID" value="NZ_LT629690.1"/>
</dbReference>
<dbReference type="InterPro" id="IPR032109">
    <property type="entry name" value="Big_3_5"/>
</dbReference>
<proteinExistence type="predicted"/>
<feature type="chain" id="PRO_5009241318" evidence="2">
    <location>
        <begin position="31"/>
        <end position="1372"/>
    </location>
</feature>
<organism evidence="4 5">
    <name type="scientific">Terriglobus roseus</name>
    <dbReference type="NCBI Taxonomy" id="392734"/>
    <lineage>
        <taxon>Bacteria</taxon>
        <taxon>Pseudomonadati</taxon>
        <taxon>Acidobacteriota</taxon>
        <taxon>Terriglobia</taxon>
        <taxon>Terriglobales</taxon>
        <taxon>Acidobacteriaceae</taxon>
        <taxon>Terriglobus</taxon>
    </lineage>
</organism>
<dbReference type="Proteomes" id="UP000182427">
    <property type="component" value="Chromosome I"/>
</dbReference>
<feature type="transmembrane region" description="Helical" evidence="1">
    <location>
        <begin position="1287"/>
        <end position="1307"/>
    </location>
</feature>
<evidence type="ECO:0000259" key="3">
    <source>
        <dbReference type="Pfam" id="PF16640"/>
    </source>
</evidence>
<dbReference type="Gene3D" id="2.60.40.10">
    <property type="entry name" value="Immunoglobulins"/>
    <property type="match status" value="1"/>
</dbReference>
<keyword evidence="1" id="KW-1133">Transmembrane helix</keyword>
<dbReference type="OrthoDB" id="101485at2"/>
<keyword evidence="5" id="KW-1185">Reference proteome</keyword>
<protein>
    <submittedName>
        <fullName evidence="4">Ig-like domain (Group 3)</fullName>
    </submittedName>
</protein>
<keyword evidence="2" id="KW-0732">Signal</keyword>
<feature type="transmembrane region" description="Helical" evidence="1">
    <location>
        <begin position="1319"/>
        <end position="1340"/>
    </location>
</feature>
<dbReference type="EMBL" id="LT629690">
    <property type="protein sequence ID" value="SDF05562.1"/>
    <property type="molecule type" value="Genomic_DNA"/>
</dbReference>
<accession>A0A1G7HYK9</accession>